<keyword evidence="5" id="KW-0131">Cell cycle</keyword>
<protein>
    <recommendedName>
        <fullName evidence="9">Sister chromatid cohesion protein Ctf8</fullName>
    </recommendedName>
</protein>
<comment type="caution">
    <text evidence="7">The sequence shown here is derived from an EMBL/GenBank/DDBJ whole genome shotgun (WGS) entry which is preliminary data.</text>
</comment>
<sequence length="155" mass="17338">MPSIPIHPPSGFIVDPKASNPLPNLLQTPSGLALIELQGTIHIPKPTAEEMDVDDSKYRIDTPVGRLVFPQYQLTNPASDTAWMKRVHLYIGQNQRMTGEVKKLPKPMGVMRKKAGLESGLEELEIVDVVRHKIVFSNRPEPVNESRVLNEVAER</sequence>
<dbReference type="Proteomes" id="UP000490939">
    <property type="component" value="Unassembled WGS sequence"/>
</dbReference>
<dbReference type="InterPro" id="IPR018607">
    <property type="entry name" value="Ctf8"/>
</dbReference>
<accession>A0A8H3V234</accession>
<dbReference type="Pfam" id="PF09696">
    <property type="entry name" value="Ctf8"/>
    <property type="match status" value="1"/>
</dbReference>
<evidence type="ECO:0000256" key="3">
    <source>
        <dbReference type="ARBA" id="ARBA00023125"/>
    </source>
</evidence>
<dbReference type="EMBL" id="WNWR01000382">
    <property type="protein sequence ID" value="KAE9980630.1"/>
    <property type="molecule type" value="Genomic_DNA"/>
</dbReference>
<dbReference type="GO" id="GO:0006260">
    <property type="term" value="P:DNA replication"/>
    <property type="evidence" value="ECO:0007669"/>
    <property type="project" value="UniProtKB-KW"/>
</dbReference>
<reference evidence="7 8" key="1">
    <citation type="submission" date="2019-07" db="EMBL/GenBank/DDBJ databases">
        <title>Venturia inaequalis Genome Resource.</title>
        <authorList>
            <person name="Lichtner F.J."/>
        </authorList>
    </citation>
    <scope>NUCLEOTIDE SEQUENCE [LARGE SCALE GENOMIC DNA]</scope>
    <source>
        <strain evidence="7 8">DMI_063113</strain>
    </source>
</reference>
<dbReference type="PANTHER" id="PTHR28605">
    <property type="entry name" value="CTF8, CHROMOSOME TRANSMISSION FIDELITY FACTOR 8 HOMOLOG (S. CEREVISIAE)"/>
    <property type="match status" value="1"/>
</dbReference>
<dbReference type="PANTHER" id="PTHR28605:SF1">
    <property type="entry name" value="CHROMOSOME TRANSMISSION FIDELITY FACTOR 8"/>
    <property type="match status" value="1"/>
</dbReference>
<evidence type="ECO:0000313" key="8">
    <source>
        <dbReference type="Proteomes" id="UP000490939"/>
    </source>
</evidence>
<proteinExistence type="inferred from homology"/>
<evidence type="ECO:0000313" key="7">
    <source>
        <dbReference type="EMBL" id="KAE9980630.1"/>
    </source>
</evidence>
<evidence type="ECO:0000256" key="5">
    <source>
        <dbReference type="ARBA" id="ARBA00023306"/>
    </source>
</evidence>
<evidence type="ECO:0000256" key="2">
    <source>
        <dbReference type="ARBA" id="ARBA00022705"/>
    </source>
</evidence>
<keyword evidence="3" id="KW-0238">DNA-binding</keyword>
<keyword evidence="2" id="KW-0235">DNA replication</keyword>
<evidence type="ECO:0000256" key="6">
    <source>
        <dbReference type="ARBA" id="ARBA00038447"/>
    </source>
</evidence>
<evidence type="ECO:0000256" key="1">
    <source>
        <dbReference type="ARBA" id="ARBA00004123"/>
    </source>
</evidence>
<evidence type="ECO:0008006" key="9">
    <source>
        <dbReference type="Google" id="ProtNLM"/>
    </source>
</evidence>
<evidence type="ECO:0000256" key="4">
    <source>
        <dbReference type="ARBA" id="ARBA00023242"/>
    </source>
</evidence>
<dbReference type="GO" id="GO:0031390">
    <property type="term" value="C:Ctf18 RFC-like complex"/>
    <property type="evidence" value="ECO:0007669"/>
    <property type="project" value="InterPro"/>
</dbReference>
<comment type="similarity">
    <text evidence="6">Belongs to the CTF8 family.</text>
</comment>
<name>A0A8H3V234_VENIN</name>
<organism evidence="7 8">
    <name type="scientific">Venturia inaequalis</name>
    <name type="common">Apple scab fungus</name>
    <dbReference type="NCBI Taxonomy" id="5025"/>
    <lineage>
        <taxon>Eukaryota</taxon>
        <taxon>Fungi</taxon>
        <taxon>Dikarya</taxon>
        <taxon>Ascomycota</taxon>
        <taxon>Pezizomycotina</taxon>
        <taxon>Dothideomycetes</taxon>
        <taxon>Pleosporomycetidae</taxon>
        <taxon>Venturiales</taxon>
        <taxon>Venturiaceae</taxon>
        <taxon>Venturia</taxon>
    </lineage>
</organism>
<dbReference type="GO" id="GO:0007064">
    <property type="term" value="P:mitotic sister chromatid cohesion"/>
    <property type="evidence" value="ECO:0007669"/>
    <property type="project" value="InterPro"/>
</dbReference>
<comment type="subcellular location">
    <subcellularLocation>
        <location evidence="1">Nucleus</location>
    </subcellularLocation>
</comment>
<keyword evidence="4" id="KW-0539">Nucleus</keyword>
<gene>
    <name evidence="7" type="ORF">EG327_006509</name>
</gene>
<keyword evidence="8" id="KW-1185">Reference proteome</keyword>
<dbReference type="GO" id="GO:0003677">
    <property type="term" value="F:DNA binding"/>
    <property type="evidence" value="ECO:0007669"/>
    <property type="project" value="UniProtKB-KW"/>
</dbReference>
<dbReference type="AlphaFoldDB" id="A0A8H3V234"/>